<dbReference type="SMART" id="SM00108">
    <property type="entry name" value="B_lectin"/>
    <property type="match status" value="1"/>
</dbReference>
<keyword evidence="1" id="KW-0732">Signal</keyword>
<dbReference type="CDD" id="cd00028">
    <property type="entry name" value="B_lectin"/>
    <property type="match status" value="1"/>
</dbReference>
<reference evidence="4" key="1">
    <citation type="submission" date="2017-02" db="EMBL/GenBank/DDBJ databases">
        <authorList>
            <person name="Daims H."/>
        </authorList>
    </citation>
    <scope>NUCLEOTIDE SEQUENCE [LARGE SCALE GENOMIC DNA]</scope>
</reference>
<feature type="domain" description="Bulb-type lectin" evidence="2">
    <location>
        <begin position="25"/>
        <end position="134"/>
    </location>
</feature>
<feature type="signal peptide" evidence="1">
    <location>
        <begin position="1"/>
        <end position="22"/>
    </location>
</feature>
<dbReference type="Proteomes" id="UP000195442">
    <property type="component" value="Unassembled WGS sequence"/>
</dbReference>
<dbReference type="InterPro" id="IPR001480">
    <property type="entry name" value="Bulb-type_lectin_dom"/>
</dbReference>
<gene>
    <name evidence="3" type="ORF">CRENPOLYSF2_1870005</name>
</gene>
<organism evidence="3 4">
    <name type="scientific">Crenothrix polyspora</name>
    <dbReference type="NCBI Taxonomy" id="360316"/>
    <lineage>
        <taxon>Bacteria</taxon>
        <taxon>Pseudomonadati</taxon>
        <taxon>Pseudomonadota</taxon>
        <taxon>Gammaproteobacteria</taxon>
        <taxon>Methylococcales</taxon>
        <taxon>Crenotrichaceae</taxon>
        <taxon>Crenothrix</taxon>
    </lineage>
</organism>
<dbReference type="InterPro" id="IPR003609">
    <property type="entry name" value="Pan_app"/>
</dbReference>
<protein>
    <recommendedName>
        <fullName evidence="2">Bulb-type lectin domain-containing protein</fullName>
    </recommendedName>
</protein>
<dbReference type="OrthoDB" id="8443920at2"/>
<dbReference type="SUPFAM" id="SSF51110">
    <property type="entry name" value="alpha-D-mannose-specific plant lectins"/>
    <property type="match status" value="2"/>
</dbReference>
<evidence type="ECO:0000313" key="4">
    <source>
        <dbReference type="Proteomes" id="UP000195442"/>
    </source>
</evidence>
<dbReference type="PROSITE" id="PS50927">
    <property type="entry name" value="BULB_LECTIN"/>
    <property type="match status" value="1"/>
</dbReference>
<name>A0A1R4H3L7_9GAMM</name>
<feature type="chain" id="PRO_5012639171" description="Bulb-type lectin domain-containing protein" evidence="1">
    <location>
        <begin position="23"/>
        <end position="226"/>
    </location>
</feature>
<evidence type="ECO:0000313" key="3">
    <source>
        <dbReference type="EMBL" id="SJM90819.1"/>
    </source>
</evidence>
<dbReference type="EMBL" id="FUKJ01000098">
    <property type="protein sequence ID" value="SJM90819.1"/>
    <property type="molecule type" value="Genomic_DNA"/>
</dbReference>
<keyword evidence="4" id="KW-1185">Reference proteome</keyword>
<dbReference type="Pfam" id="PF14295">
    <property type="entry name" value="PAN_4"/>
    <property type="match status" value="1"/>
</dbReference>
<evidence type="ECO:0000256" key="1">
    <source>
        <dbReference type="SAM" id="SignalP"/>
    </source>
</evidence>
<sequence>MKKYKAFALLSILAAVSTEASAIDYSTLFQNQILFKGQRLVANGCLSRLEMQSDGNLVLYDLSSGRALWASNTVGRNGYTIMQSDGNLVMYNWNNVPFWSTNTWGHKGGHLVMQDDANLVVYHNSTPLWASNTNRESLGSTTCDIRASKTGTEPNWDRPGGDYVHYKMNTANYSHCAYWCSQDNQCQAFTYVPPGVQGNTAMCWLKNTIPAKTYAPGMVSGYVARE</sequence>
<accession>A0A1R4H3L7</accession>
<dbReference type="Gene3D" id="3.50.4.10">
    <property type="entry name" value="Hepatocyte Growth Factor"/>
    <property type="match status" value="1"/>
</dbReference>
<dbReference type="AlphaFoldDB" id="A0A1R4H3L7"/>
<proteinExistence type="predicted"/>
<dbReference type="Gene3D" id="2.90.10.10">
    <property type="entry name" value="Bulb-type lectin domain"/>
    <property type="match status" value="2"/>
</dbReference>
<dbReference type="InterPro" id="IPR036426">
    <property type="entry name" value="Bulb-type_lectin_dom_sf"/>
</dbReference>
<evidence type="ECO:0000259" key="2">
    <source>
        <dbReference type="PROSITE" id="PS50927"/>
    </source>
</evidence>